<protein>
    <recommendedName>
        <fullName evidence="2">Tetratricopeptide repeat protein</fullName>
    </recommendedName>
</protein>
<reference evidence="1" key="1">
    <citation type="submission" date="2019-08" db="EMBL/GenBank/DDBJ databases">
        <authorList>
            <person name="Kucharzyk K."/>
            <person name="Murdoch R.W."/>
            <person name="Higgins S."/>
            <person name="Loffler F."/>
        </authorList>
    </citation>
    <scope>NUCLEOTIDE SEQUENCE</scope>
</reference>
<proteinExistence type="predicted"/>
<evidence type="ECO:0000313" key="1">
    <source>
        <dbReference type="EMBL" id="MPL88025.1"/>
    </source>
</evidence>
<dbReference type="EMBL" id="VSSQ01000249">
    <property type="protein sequence ID" value="MPL88025.1"/>
    <property type="molecule type" value="Genomic_DNA"/>
</dbReference>
<evidence type="ECO:0008006" key="2">
    <source>
        <dbReference type="Google" id="ProtNLM"/>
    </source>
</evidence>
<gene>
    <name evidence="1" type="ORF">SDC9_34038</name>
</gene>
<sequence>MYDLDISNNLFTKCLSLATQSLRHHEQEKAYYEIIEAMRIFPDSPQPHNLLGIWFEINGDDIMARRHYRAAYSLDPTFKPACKNIERICTFENPEPFAYDFGDESEEQEKLLLENNTEKP</sequence>
<dbReference type="Gene3D" id="1.25.40.10">
    <property type="entry name" value="Tetratricopeptide repeat domain"/>
    <property type="match status" value="1"/>
</dbReference>
<name>A0A644VAD4_9ZZZZ</name>
<accession>A0A644VAD4</accession>
<dbReference type="SUPFAM" id="SSF48452">
    <property type="entry name" value="TPR-like"/>
    <property type="match status" value="1"/>
</dbReference>
<organism evidence="1">
    <name type="scientific">bioreactor metagenome</name>
    <dbReference type="NCBI Taxonomy" id="1076179"/>
    <lineage>
        <taxon>unclassified sequences</taxon>
        <taxon>metagenomes</taxon>
        <taxon>ecological metagenomes</taxon>
    </lineage>
</organism>
<dbReference type="AlphaFoldDB" id="A0A644VAD4"/>
<comment type="caution">
    <text evidence="1">The sequence shown here is derived from an EMBL/GenBank/DDBJ whole genome shotgun (WGS) entry which is preliminary data.</text>
</comment>
<dbReference type="InterPro" id="IPR011990">
    <property type="entry name" value="TPR-like_helical_dom_sf"/>
</dbReference>